<keyword evidence="4" id="KW-1185">Reference proteome</keyword>
<dbReference type="Gene3D" id="2.40.50.540">
    <property type="match status" value="1"/>
</dbReference>
<dbReference type="PROSITE" id="PS51257">
    <property type="entry name" value="PROKAR_LIPOPROTEIN"/>
    <property type="match status" value="1"/>
</dbReference>
<feature type="domain" description="NlpE C-terminal OB" evidence="2">
    <location>
        <begin position="238"/>
        <end position="328"/>
    </location>
</feature>
<dbReference type="Pfam" id="PF09619">
    <property type="entry name" value="YscW"/>
    <property type="match status" value="1"/>
</dbReference>
<dbReference type="AlphaFoldDB" id="A0A8J6QHS7"/>
<dbReference type="Pfam" id="PF17185">
    <property type="entry name" value="NlpE_C"/>
    <property type="match status" value="1"/>
</dbReference>
<evidence type="ECO:0000256" key="1">
    <source>
        <dbReference type="SAM" id="SignalP"/>
    </source>
</evidence>
<dbReference type="InterPro" id="IPR033450">
    <property type="entry name" value="NlpE_C"/>
</dbReference>
<sequence>MISRKLSALLLLSGVMLLGCQPQEVPTEQLTGAWLQEQDGHQQGVLLHPDGRLSLLGIASMQGVEWHFSDADNVLTLATNTERYPQPESEQLTVAGISPSLLQLEGRSLFAGRYAPANDKVTIVSGEVFYRQRIALPENAVLRVTLNDVSLADAPARLIANTTQMITTQVPISFTLAALKSQFEPQRRYSVRATISANNQLLFTSTRHYGVEPTQPNELNIELEAVSAKPAGQAKAAPVVELTGDFRYMADAALFLECGTDRRWPVAANDIRRQLELQYGQLKAGPGEPLLMTVMGAIERRPGMEDGSELDTLVLSKVIAISEQQETCD</sequence>
<keyword evidence="1" id="KW-0732">Signal</keyword>
<comment type="caution">
    <text evidence="3">The sequence shown here is derived from an EMBL/GenBank/DDBJ whole genome shotgun (WGS) entry which is preliminary data.</text>
</comment>
<organism evidence="3 4">
    <name type="scientific">Neiella litorisoli</name>
    <dbReference type="NCBI Taxonomy" id="2771431"/>
    <lineage>
        <taxon>Bacteria</taxon>
        <taxon>Pseudomonadati</taxon>
        <taxon>Pseudomonadota</taxon>
        <taxon>Gammaproteobacteria</taxon>
        <taxon>Alteromonadales</taxon>
        <taxon>Echinimonadaceae</taxon>
        <taxon>Neiella</taxon>
    </lineage>
</organism>
<evidence type="ECO:0000313" key="4">
    <source>
        <dbReference type="Proteomes" id="UP000638014"/>
    </source>
</evidence>
<dbReference type="InterPro" id="IPR053196">
    <property type="entry name" value="Lipoprotein_YbaY-like"/>
</dbReference>
<reference evidence="3" key="1">
    <citation type="submission" date="2020-09" db="EMBL/GenBank/DDBJ databases">
        <title>A novel bacterium of genus Neiella, isolated from South China Sea.</title>
        <authorList>
            <person name="Huang H."/>
            <person name="Mo K."/>
            <person name="Hu Y."/>
        </authorList>
    </citation>
    <scope>NUCLEOTIDE SEQUENCE</scope>
    <source>
        <strain evidence="3">HB171785</strain>
    </source>
</reference>
<name>A0A8J6QHS7_9GAMM</name>
<gene>
    <name evidence="3" type="ORF">IC617_11170</name>
</gene>
<feature type="signal peptide" evidence="1">
    <location>
        <begin position="1"/>
        <end position="18"/>
    </location>
</feature>
<dbReference type="RefSeq" id="WP_191145073.1">
    <property type="nucleotide sequence ID" value="NZ_JACXAF010000013.1"/>
</dbReference>
<dbReference type="PANTHER" id="PTHR38013:SF1">
    <property type="entry name" value="GLYCOPROTEIN_POLYSACCHARIDE METABOLISM"/>
    <property type="match status" value="1"/>
</dbReference>
<dbReference type="Proteomes" id="UP000638014">
    <property type="component" value="Unassembled WGS sequence"/>
</dbReference>
<accession>A0A8J6QHS7</accession>
<keyword evidence="3" id="KW-0449">Lipoprotein</keyword>
<feature type="chain" id="PRO_5035249927" evidence="1">
    <location>
        <begin position="19"/>
        <end position="329"/>
    </location>
</feature>
<evidence type="ECO:0000313" key="3">
    <source>
        <dbReference type="EMBL" id="MBD1389990.1"/>
    </source>
</evidence>
<protein>
    <submittedName>
        <fullName evidence="3">YbaY family lipoprotein</fullName>
    </submittedName>
</protein>
<dbReference type="InterPro" id="IPR039366">
    <property type="entry name" value="Pilotin"/>
</dbReference>
<evidence type="ECO:0000259" key="2">
    <source>
        <dbReference type="Pfam" id="PF17185"/>
    </source>
</evidence>
<dbReference type="EMBL" id="JACXAF010000013">
    <property type="protein sequence ID" value="MBD1389990.1"/>
    <property type="molecule type" value="Genomic_DNA"/>
</dbReference>
<proteinExistence type="predicted"/>
<dbReference type="PANTHER" id="PTHR38013">
    <property type="entry name" value="GLYCOPROTEIN/POLYSACCHARIDE METABOLISM"/>
    <property type="match status" value="1"/>
</dbReference>
<dbReference type="InterPro" id="IPR038139">
    <property type="entry name" value="NlpE_C_sf"/>
</dbReference>